<organism evidence="1 2">
    <name type="scientific">Nannocystis pusilla</name>
    <dbReference type="NCBI Taxonomy" id="889268"/>
    <lineage>
        <taxon>Bacteria</taxon>
        <taxon>Pseudomonadati</taxon>
        <taxon>Myxococcota</taxon>
        <taxon>Polyangia</taxon>
        <taxon>Nannocystales</taxon>
        <taxon>Nannocystaceae</taxon>
        <taxon>Nannocystis</taxon>
    </lineage>
</organism>
<keyword evidence="2" id="KW-1185">Reference proteome</keyword>
<evidence type="ECO:0000313" key="1">
    <source>
        <dbReference type="EMBL" id="MBZ5708217.1"/>
    </source>
</evidence>
<name>A0ABS7TJ27_9BACT</name>
<evidence type="ECO:0000313" key="2">
    <source>
        <dbReference type="Proteomes" id="UP001139031"/>
    </source>
</evidence>
<comment type="caution">
    <text evidence="1">The sequence shown here is derived from an EMBL/GenBank/DDBJ whole genome shotgun (WGS) entry which is preliminary data.</text>
</comment>
<reference evidence="1" key="1">
    <citation type="submission" date="2021-08" db="EMBL/GenBank/DDBJ databases">
        <authorList>
            <person name="Stevens D.C."/>
        </authorList>
    </citation>
    <scope>NUCLEOTIDE SEQUENCE</scope>
    <source>
        <strain evidence="1">DSM 53165</strain>
    </source>
</reference>
<proteinExistence type="predicted"/>
<sequence>MDYGPSPDLSVLMERCQIDTGWPLKAGLEISWRQARLIHHIGHGGPETWVYPMNGEGWLEAGCAVDPQLHALVRDAVLQRAPDDPMRRLIKWIPWADFESAANAARQNS</sequence>
<dbReference type="Proteomes" id="UP001139031">
    <property type="component" value="Unassembled WGS sequence"/>
</dbReference>
<dbReference type="EMBL" id="JAIRAU010000001">
    <property type="protein sequence ID" value="MBZ5708217.1"/>
    <property type="molecule type" value="Genomic_DNA"/>
</dbReference>
<gene>
    <name evidence="1" type="ORF">K7C98_03030</name>
</gene>
<accession>A0ABS7TJ27</accession>
<protein>
    <submittedName>
        <fullName evidence="1">Uncharacterized protein</fullName>
    </submittedName>
</protein>